<feature type="compositionally biased region" description="Low complexity" evidence="1">
    <location>
        <begin position="45"/>
        <end position="76"/>
    </location>
</feature>
<organism evidence="3">
    <name type="scientific">Nocardia globerula</name>
    <dbReference type="NCBI Taxonomy" id="1818"/>
    <lineage>
        <taxon>Bacteria</taxon>
        <taxon>Bacillati</taxon>
        <taxon>Actinomycetota</taxon>
        <taxon>Actinomycetes</taxon>
        <taxon>Mycobacteriales</taxon>
        <taxon>Nocardiaceae</taxon>
        <taxon>Nocardia</taxon>
    </lineage>
</organism>
<sequence length="163" mass="16816">MLTSRNFSSKFRSTHNIMRSIIIAGCAIATLAACSSETDTNAVTTTTESMTTTTSTAPRTTTTPVPITTTTTSSPVAEPPVATPAAAPAVMPNVVCTNLQDAQDRIQAAGVFFSRSADATGAGRNQVLDSNWIVVSQSPAAGSEVNELEAVLSVVKIGEPNPC</sequence>
<reference evidence="3" key="1">
    <citation type="submission" date="2019-07" db="EMBL/GenBank/DDBJ databases">
        <title>Genomic Encyclopedia of Type Strains, Phase IV (KMG-IV): sequencing the most valuable type-strain genomes for metagenomic binning, comparative biology and taxonomic classification.</title>
        <authorList>
            <person name="Goeker M."/>
        </authorList>
    </citation>
    <scope>NUCLEOTIDE SEQUENCE</scope>
    <source>
        <strain evidence="3">DSM 44596</strain>
    </source>
</reference>
<evidence type="ECO:0000313" key="3">
    <source>
        <dbReference type="EMBL" id="TYQ04976.1"/>
    </source>
</evidence>
<dbReference type="InterPro" id="IPR005543">
    <property type="entry name" value="PASTA_dom"/>
</dbReference>
<feature type="region of interest" description="Disordered" evidence="1">
    <location>
        <begin position="45"/>
        <end position="80"/>
    </location>
</feature>
<accession>A0A652YQY5</accession>
<evidence type="ECO:0000259" key="2">
    <source>
        <dbReference type="Pfam" id="PF03793"/>
    </source>
</evidence>
<gene>
    <name evidence="3" type="ORF">FNL38_103327</name>
</gene>
<dbReference type="EMBL" id="VNIQ01000003">
    <property type="protein sequence ID" value="TYQ04976.1"/>
    <property type="molecule type" value="Genomic_DNA"/>
</dbReference>
<dbReference type="Pfam" id="PF03793">
    <property type="entry name" value="PASTA"/>
    <property type="match status" value="1"/>
</dbReference>
<protein>
    <submittedName>
        <fullName evidence="3">PASTA domain-containing protein</fullName>
    </submittedName>
</protein>
<dbReference type="PROSITE" id="PS51257">
    <property type="entry name" value="PROKAR_LIPOPROTEIN"/>
    <property type="match status" value="1"/>
</dbReference>
<comment type="caution">
    <text evidence="3">The sequence shown here is derived from an EMBL/GenBank/DDBJ whole genome shotgun (WGS) entry which is preliminary data.</text>
</comment>
<dbReference type="Gene3D" id="3.30.10.20">
    <property type="match status" value="1"/>
</dbReference>
<name>A0A652YQY5_NOCGL</name>
<evidence type="ECO:0000256" key="1">
    <source>
        <dbReference type="SAM" id="MobiDB-lite"/>
    </source>
</evidence>
<dbReference type="AlphaFoldDB" id="A0A652YQY5"/>
<proteinExistence type="predicted"/>
<feature type="domain" description="PASTA" evidence="2">
    <location>
        <begin position="90"/>
        <end position="147"/>
    </location>
</feature>